<feature type="transmembrane region" description="Helical" evidence="7">
    <location>
        <begin position="188"/>
        <end position="210"/>
    </location>
</feature>
<keyword evidence="6 7" id="KW-0472">Membrane</keyword>
<dbReference type="Proteomes" id="UP000000268">
    <property type="component" value="Chromosome"/>
</dbReference>
<evidence type="ECO:0000256" key="2">
    <source>
        <dbReference type="ARBA" id="ARBA00008432"/>
    </source>
</evidence>
<feature type="transmembrane region" description="Helical" evidence="7">
    <location>
        <begin position="20"/>
        <end position="44"/>
    </location>
</feature>
<dbReference type="InterPro" id="IPR011701">
    <property type="entry name" value="MFS"/>
</dbReference>
<dbReference type="GO" id="GO:0042128">
    <property type="term" value="P:nitrate assimilation"/>
    <property type="evidence" value="ECO:0007669"/>
    <property type="project" value="UniProtKB-KW"/>
</dbReference>
<feature type="domain" description="Major facilitator superfamily (MFS) profile" evidence="8">
    <location>
        <begin position="68"/>
        <end position="255"/>
    </location>
</feature>
<dbReference type="Pfam" id="PF07690">
    <property type="entry name" value="MFS_1"/>
    <property type="match status" value="1"/>
</dbReference>
<dbReference type="InterPro" id="IPR020846">
    <property type="entry name" value="MFS_dom"/>
</dbReference>
<dbReference type="eggNOG" id="COG2223">
    <property type="taxonomic scope" value="Bacteria"/>
</dbReference>
<feature type="transmembrane region" description="Helical" evidence="7">
    <location>
        <begin position="222"/>
        <end position="243"/>
    </location>
</feature>
<dbReference type="PANTHER" id="PTHR23515">
    <property type="entry name" value="HIGH-AFFINITY NITRATE TRANSPORTER 2.3"/>
    <property type="match status" value="1"/>
</dbReference>
<dbReference type="PROSITE" id="PS50850">
    <property type="entry name" value="MFS"/>
    <property type="match status" value="1"/>
</dbReference>
<feature type="transmembrane region" description="Helical" evidence="7">
    <location>
        <begin position="68"/>
        <end position="90"/>
    </location>
</feature>
<gene>
    <name evidence="9" type="ordered locus">AM1_0214</name>
</gene>
<evidence type="ECO:0000313" key="9">
    <source>
        <dbReference type="EMBL" id="ABW25300.1"/>
    </source>
</evidence>
<proteinExistence type="inferred from homology"/>
<dbReference type="HOGENOM" id="CLU_096770_0_0_3"/>
<dbReference type="STRING" id="329726.AM1_0214"/>
<evidence type="ECO:0000256" key="5">
    <source>
        <dbReference type="ARBA" id="ARBA00023063"/>
    </source>
</evidence>
<dbReference type="GO" id="GO:0015112">
    <property type="term" value="F:nitrate transmembrane transporter activity"/>
    <property type="evidence" value="ECO:0007669"/>
    <property type="project" value="InterPro"/>
</dbReference>
<keyword evidence="4 7" id="KW-1133">Transmembrane helix</keyword>
<evidence type="ECO:0000256" key="6">
    <source>
        <dbReference type="ARBA" id="ARBA00023136"/>
    </source>
</evidence>
<dbReference type="Gene3D" id="1.20.1250.20">
    <property type="entry name" value="MFS general substrate transporter like domains"/>
    <property type="match status" value="1"/>
</dbReference>
<keyword evidence="5" id="KW-0534">Nitrate assimilation</keyword>
<accession>B0C7P0</accession>
<feature type="transmembrane region" description="Helical" evidence="7">
    <location>
        <begin position="102"/>
        <end position="123"/>
    </location>
</feature>
<dbReference type="SUPFAM" id="SSF103473">
    <property type="entry name" value="MFS general substrate transporter"/>
    <property type="match status" value="1"/>
</dbReference>
<dbReference type="InterPro" id="IPR036259">
    <property type="entry name" value="MFS_trans_sf"/>
</dbReference>
<reference evidence="9 10" key="1">
    <citation type="journal article" date="2008" name="Proc. Natl. Acad. Sci. U.S.A.">
        <title>Niche adaptation and genome expansion in the chlorophyll d-producing cyanobacterium Acaryochloris marina.</title>
        <authorList>
            <person name="Swingley W.D."/>
            <person name="Chen M."/>
            <person name="Cheung P.C."/>
            <person name="Conrad A.L."/>
            <person name="Dejesa L.C."/>
            <person name="Hao J."/>
            <person name="Honchak B.M."/>
            <person name="Karbach L.E."/>
            <person name="Kurdoglu A."/>
            <person name="Lahiri S."/>
            <person name="Mastrian S.D."/>
            <person name="Miyashita H."/>
            <person name="Page L."/>
            <person name="Ramakrishna P."/>
            <person name="Satoh S."/>
            <person name="Sattley W.M."/>
            <person name="Shimada Y."/>
            <person name="Taylor H.L."/>
            <person name="Tomo T."/>
            <person name="Tsuchiya T."/>
            <person name="Wang Z.T."/>
            <person name="Raymond J."/>
            <person name="Mimuro M."/>
            <person name="Blankenship R.E."/>
            <person name="Touchman J.W."/>
        </authorList>
    </citation>
    <scope>NUCLEOTIDE SEQUENCE [LARGE SCALE GENOMIC DNA]</scope>
    <source>
        <strain evidence="10">MBIC 11017</strain>
    </source>
</reference>
<comment type="subcellular location">
    <subcellularLocation>
        <location evidence="1">Cell membrane</location>
        <topology evidence="1">Multi-pass membrane protein</topology>
    </subcellularLocation>
</comment>
<keyword evidence="10" id="KW-1185">Reference proteome</keyword>
<sequence>MGNIGQSIALIGGPLLAHRFGIAAPFLLFGLASLTWGIVFAIFARNARGKRVPKTIGQNFKFLRRTKLAWVLSLFYSLTFGGFVTLSIYLPTIYQETFSINSTTAGALTATFVIVATACRPFGGWVSDRIGGRKLLLIVLLGVFLIGWTLAIQSMLLFTLGSIGSAVLLGLGNGGVFKLVPEYFPKQTGTVTGLVGAAGGLGGFFPPIFLGVMKDMMGSYTFGFLALSLFGLICAGVLCITFLEVNPPNSTVPSR</sequence>
<dbReference type="KEGG" id="amr:AM1_0214"/>
<protein>
    <submittedName>
        <fullName evidence="9">Nitrite transporter</fullName>
    </submittedName>
</protein>
<evidence type="ECO:0000259" key="8">
    <source>
        <dbReference type="PROSITE" id="PS50850"/>
    </source>
</evidence>
<evidence type="ECO:0000256" key="1">
    <source>
        <dbReference type="ARBA" id="ARBA00004651"/>
    </source>
</evidence>
<feature type="transmembrane region" description="Helical" evidence="7">
    <location>
        <begin position="135"/>
        <end position="168"/>
    </location>
</feature>
<dbReference type="InterPro" id="IPR044772">
    <property type="entry name" value="NO3_transporter"/>
</dbReference>
<dbReference type="AlphaFoldDB" id="B0C7P0"/>
<dbReference type="EMBL" id="CP000828">
    <property type="protein sequence ID" value="ABW25300.1"/>
    <property type="molecule type" value="Genomic_DNA"/>
</dbReference>
<organism evidence="9 10">
    <name type="scientific">Acaryochloris marina (strain MBIC 11017)</name>
    <dbReference type="NCBI Taxonomy" id="329726"/>
    <lineage>
        <taxon>Bacteria</taxon>
        <taxon>Bacillati</taxon>
        <taxon>Cyanobacteriota</taxon>
        <taxon>Cyanophyceae</taxon>
        <taxon>Acaryochloridales</taxon>
        <taxon>Acaryochloridaceae</taxon>
        <taxon>Acaryochloris</taxon>
    </lineage>
</organism>
<keyword evidence="3 7" id="KW-0812">Transmembrane</keyword>
<name>B0C7P0_ACAM1</name>
<comment type="similarity">
    <text evidence="2">Belongs to the major facilitator superfamily. Nitrate/nitrite porter (TC 2.A.1.8) family.</text>
</comment>
<dbReference type="GO" id="GO:0005886">
    <property type="term" value="C:plasma membrane"/>
    <property type="evidence" value="ECO:0007669"/>
    <property type="project" value="UniProtKB-SubCell"/>
</dbReference>
<evidence type="ECO:0000256" key="4">
    <source>
        <dbReference type="ARBA" id="ARBA00022989"/>
    </source>
</evidence>
<evidence type="ECO:0000256" key="3">
    <source>
        <dbReference type="ARBA" id="ARBA00022692"/>
    </source>
</evidence>
<evidence type="ECO:0000256" key="7">
    <source>
        <dbReference type="SAM" id="Phobius"/>
    </source>
</evidence>
<evidence type="ECO:0000313" key="10">
    <source>
        <dbReference type="Proteomes" id="UP000000268"/>
    </source>
</evidence>